<dbReference type="CDD" id="cd02440">
    <property type="entry name" value="AdoMet_MTases"/>
    <property type="match status" value="1"/>
</dbReference>
<evidence type="ECO:0000313" key="9">
    <source>
        <dbReference type="Proteomes" id="UP000429785"/>
    </source>
</evidence>
<dbReference type="InterPro" id="IPR019874">
    <property type="entry name" value="RF_methyltr_PrmC"/>
</dbReference>
<evidence type="ECO:0000313" key="8">
    <source>
        <dbReference type="EMBL" id="KAB7530958.1"/>
    </source>
</evidence>
<dbReference type="AlphaFoldDB" id="A0A6I1E032"/>
<dbReference type="GO" id="GO:0003676">
    <property type="term" value="F:nucleic acid binding"/>
    <property type="evidence" value="ECO:0007669"/>
    <property type="project" value="InterPro"/>
</dbReference>
<evidence type="ECO:0000256" key="2">
    <source>
        <dbReference type="ARBA" id="ARBA00022679"/>
    </source>
</evidence>
<evidence type="ECO:0000256" key="4">
    <source>
        <dbReference type="ARBA" id="ARBA00048391"/>
    </source>
</evidence>
<organism evidence="8 9">
    <name type="scientific">Flagellimonas olearia</name>
    <dbReference type="NCBI Taxonomy" id="552546"/>
    <lineage>
        <taxon>Bacteria</taxon>
        <taxon>Pseudomonadati</taxon>
        <taxon>Bacteroidota</taxon>
        <taxon>Flavobacteriia</taxon>
        <taxon>Flavobacteriales</taxon>
        <taxon>Flavobacteriaceae</taxon>
        <taxon>Flagellimonas</taxon>
    </lineage>
</organism>
<gene>
    <name evidence="5 8" type="primary">prmC</name>
    <name evidence="8" type="ORF">F8C76_05530</name>
</gene>
<evidence type="ECO:0000259" key="6">
    <source>
        <dbReference type="Pfam" id="PF05175"/>
    </source>
</evidence>
<evidence type="ECO:0000259" key="7">
    <source>
        <dbReference type="Pfam" id="PF17827"/>
    </source>
</evidence>
<dbReference type="InterPro" id="IPR002052">
    <property type="entry name" value="DNA_methylase_N6_adenine_CS"/>
</dbReference>
<evidence type="ECO:0000256" key="1">
    <source>
        <dbReference type="ARBA" id="ARBA00022603"/>
    </source>
</evidence>
<dbReference type="SUPFAM" id="SSF53335">
    <property type="entry name" value="S-adenosyl-L-methionine-dependent methyltransferases"/>
    <property type="match status" value="1"/>
</dbReference>
<dbReference type="Gene3D" id="1.10.8.10">
    <property type="entry name" value="DNA helicase RuvA subunit, C-terminal domain"/>
    <property type="match status" value="1"/>
</dbReference>
<reference evidence="8 9" key="1">
    <citation type="submission" date="2019-10" db="EMBL/GenBank/DDBJ databases">
        <title>Muricauda olearia CL-SS4 JCM15563 genome.</title>
        <authorList>
            <person name="Liu L."/>
        </authorList>
    </citation>
    <scope>NUCLEOTIDE SEQUENCE [LARGE SCALE GENOMIC DNA]</scope>
    <source>
        <strain evidence="8 9">CL-SS4</strain>
    </source>
</reference>
<dbReference type="NCBIfam" id="TIGR00536">
    <property type="entry name" value="hemK_fam"/>
    <property type="match status" value="1"/>
</dbReference>
<feature type="binding site" evidence="5">
    <location>
        <begin position="203"/>
        <end position="206"/>
    </location>
    <ligand>
        <name>substrate</name>
    </ligand>
</feature>
<comment type="caution">
    <text evidence="8">The sequence shown here is derived from an EMBL/GenBank/DDBJ whole genome shotgun (WGS) entry which is preliminary data.</text>
</comment>
<accession>A0A6I1E032</accession>
<dbReference type="Gene3D" id="3.40.50.150">
    <property type="entry name" value="Vaccinia Virus protein VP39"/>
    <property type="match status" value="1"/>
</dbReference>
<dbReference type="EC" id="2.1.1.297" evidence="5"/>
<dbReference type="OrthoDB" id="9800643at2"/>
<keyword evidence="1 5" id="KW-0489">Methyltransferase</keyword>
<dbReference type="GO" id="GO:0032259">
    <property type="term" value="P:methylation"/>
    <property type="evidence" value="ECO:0007669"/>
    <property type="project" value="UniProtKB-KW"/>
</dbReference>
<comment type="function">
    <text evidence="5">Methylates the class 1 translation termination release factors RF1/PrfA and RF2/PrfB on the glutamine residue of the universally conserved GGQ motif.</text>
</comment>
<dbReference type="PANTHER" id="PTHR18895">
    <property type="entry name" value="HEMK METHYLTRANSFERASE"/>
    <property type="match status" value="1"/>
</dbReference>
<feature type="domain" description="Release factor glutamine methyltransferase N-terminal" evidence="7">
    <location>
        <begin position="20"/>
        <end position="76"/>
    </location>
</feature>
<feature type="domain" description="Methyltransferase small" evidence="6">
    <location>
        <begin position="128"/>
        <end position="213"/>
    </location>
</feature>
<dbReference type="InterPro" id="IPR007848">
    <property type="entry name" value="Small_mtfrase_dom"/>
</dbReference>
<dbReference type="PANTHER" id="PTHR18895:SF74">
    <property type="entry name" value="MTRF1L RELEASE FACTOR GLUTAMINE METHYLTRANSFERASE"/>
    <property type="match status" value="1"/>
</dbReference>
<dbReference type="InterPro" id="IPR029063">
    <property type="entry name" value="SAM-dependent_MTases_sf"/>
</dbReference>
<feature type="binding site" evidence="5">
    <location>
        <begin position="136"/>
        <end position="140"/>
    </location>
    <ligand>
        <name>S-adenosyl-L-methionine</name>
        <dbReference type="ChEBI" id="CHEBI:59789"/>
    </ligand>
</feature>
<dbReference type="Proteomes" id="UP000429785">
    <property type="component" value="Unassembled WGS sequence"/>
</dbReference>
<feature type="binding site" evidence="5">
    <location>
        <position position="203"/>
    </location>
    <ligand>
        <name>S-adenosyl-L-methionine</name>
        <dbReference type="ChEBI" id="CHEBI:59789"/>
    </ligand>
</feature>
<dbReference type="InterPro" id="IPR050320">
    <property type="entry name" value="N5-glutamine_MTase"/>
</dbReference>
<comment type="caution">
    <text evidence="5">Lacks conserved residue(s) required for the propagation of feature annotation.</text>
</comment>
<dbReference type="NCBIfam" id="TIGR03534">
    <property type="entry name" value="RF_mod_PrmC"/>
    <property type="match status" value="1"/>
</dbReference>
<keyword evidence="2 5" id="KW-0808">Transferase</keyword>
<evidence type="ECO:0000256" key="5">
    <source>
        <dbReference type="HAMAP-Rule" id="MF_02126"/>
    </source>
</evidence>
<comment type="similarity">
    <text evidence="5">Belongs to the protein N5-glutamine methyltransferase family. PrmC subfamily.</text>
</comment>
<dbReference type="EMBL" id="WELG01000001">
    <property type="protein sequence ID" value="KAB7530958.1"/>
    <property type="molecule type" value="Genomic_DNA"/>
</dbReference>
<dbReference type="HAMAP" id="MF_02126">
    <property type="entry name" value="RF_methyltr_PrmC"/>
    <property type="match status" value="1"/>
</dbReference>
<name>A0A6I1E032_9FLAO</name>
<sequence>MLLQEIKTIFHKELDGVYPKEEVDAFFYRCIEHYLGLERFVLVVKPNTTVNKEEEQPLFEALTQLKQERPLQYILGTAHFMDMEFTVNEDVLIPRPETEELVQWIMDDVKSQTSDIGYQMSENEHRTSEIRILDIGTGSGCIAIALAKYIPTVKVYALDISEKALDVARKNAEANSVDVTFMKQSILDPRLDLELNFDIIVSNPPYVRELEKKEIKKNVADHEPHLALFVPDEDPLLFYRAIARFANRRLTKKGSLYLEINQYLGAETQSLLKAHNFSEIELRKDIFGNDRMIKANPNP</sequence>
<feature type="binding site" evidence="5">
    <location>
        <position position="159"/>
    </location>
    <ligand>
        <name>S-adenosyl-L-methionine</name>
        <dbReference type="ChEBI" id="CHEBI:59789"/>
    </ligand>
</feature>
<dbReference type="InterPro" id="IPR004556">
    <property type="entry name" value="HemK-like"/>
</dbReference>
<evidence type="ECO:0000256" key="3">
    <source>
        <dbReference type="ARBA" id="ARBA00022691"/>
    </source>
</evidence>
<dbReference type="GO" id="GO:0102559">
    <property type="term" value="F:peptide chain release factor N(5)-glutamine methyltransferase activity"/>
    <property type="evidence" value="ECO:0007669"/>
    <property type="project" value="UniProtKB-EC"/>
</dbReference>
<dbReference type="Pfam" id="PF17827">
    <property type="entry name" value="PrmC_N"/>
    <property type="match status" value="1"/>
</dbReference>
<dbReference type="Pfam" id="PF05175">
    <property type="entry name" value="MTS"/>
    <property type="match status" value="1"/>
</dbReference>
<dbReference type="RefSeq" id="WP_152130799.1">
    <property type="nucleotide sequence ID" value="NZ_WELG01000001.1"/>
</dbReference>
<comment type="catalytic activity">
    <reaction evidence="4 5">
        <text>L-glutaminyl-[peptide chain release factor] + S-adenosyl-L-methionine = N(5)-methyl-L-glutaminyl-[peptide chain release factor] + S-adenosyl-L-homocysteine + H(+)</text>
        <dbReference type="Rhea" id="RHEA:42896"/>
        <dbReference type="Rhea" id="RHEA-COMP:10271"/>
        <dbReference type="Rhea" id="RHEA-COMP:10272"/>
        <dbReference type="ChEBI" id="CHEBI:15378"/>
        <dbReference type="ChEBI" id="CHEBI:30011"/>
        <dbReference type="ChEBI" id="CHEBI:57856"/>
        <dbReference type="ChEBI" id="CHEBI:59789"/>
        <dbReference type="ChEBI" id="CHEBI:61891"/>
        <dbReference type="EC" id="2.1.1.297"/>
    </reaction>
</comment>
<proteinExistence type="inferred from homology"/>
<keyword evidence="3 5" id="KW-0949">S-adenosyl-L-methionine</keyword>
<dbReference type="PROSITE" id="PS00092">
    <property type="entry name" value="N6_MTASE"/>
    <property type="match status" value="1"/>
</dbReference>
<dbReference type="InterPro" id="IPR040758">
    <property type="entry name" value="PrmC_N"/>
</dbReference>
<protein>
    <recommendedName>
        <fullName evidence="5">Release factor glutamine methyltransferase</fullName>
        <shortName evidence="5">RF MTase</shortName>
        <ecNumber evidence="5">2.1.1.297</ecNumber>
    </recommendedName>
    <alternativeName>
        <fullName evidence="5">N5-glutamine methyltransferase PrmC</fullName>
    </alternativeName>
    <alternativeName>
        <fullName evidence="5">Protein-(glutamine-N5) MTase PrmC</fullName>
    </alternativeName>
    <alternativeName>
        <fullName evidence="5">Protein-glutamine N-methyltransferase PrmC</fullName>
    </alternativeName>
</protein>